<dbReference type="InParanoid" id="A0A1Q3DKM5"/>
<accession>A0A1Q3DKM5</accession>
<keyword evidence="3" id="KW-1185">Reference proteome</keyword>
<comment type="caution">
    <text evidence="2">The sequence shown here is derived from an EMBL/GenBank/DDBJ whole genome shotgun (WGS) entry which is preliminary data.</text>
</comment>
<dbReference type="InterPro" id="IPR026960">
    <property type="entry name" value="RVT-Znf"/>
</dbReference>
<dbReference type="OrthoDB" id="1938625at2759"/>
<dbReference type="PANTHER" id="PTHR33116:SF78">
    <property type="entry name" value="OS12G0587133 PROTEIN"/>
    <property type="match status" value="1"/>
</dbReference>
<dbReference type="PANTHER" id="PTHR33116">
    <property type="entry name" value="REVERSE TRANSCRIPTASE ZINC-BINDING DOMAIN-CONTAINING PROTEIN-RELATED-RELATED"/>
    <property type="match status" value="1"/>
</dbReference>
<feature type="non-terminal residue" evidence="2">
    <location>
        <position position="228"/>
    </location>
</feature>
<feature type="domain" description="Reverse transcriptase zinc-binding" evidence="1">
    <location>
        <begin position="91"/>
        <end position="175"/>
    </location>
</feature>
<dbReference type="AlphaFoldDB" id="A0A1Q3DKM5"/>
<sequence>QSNFWNLPCRGSLSWSWRQILHLRPVAKEHLIYQCGRGDKFSLWYDPWLHGESVHALYGHRVMYDAGLGVQDIPILASSDCIFWGSLGQSFSTHKAWNAIRVPSSEVPWFSLVWHPMRIPKHSFCLWLAIIGAHRTKDKLRARGSSLSPLCAFNCGEEETLEHMFFICPFSHSVWTAVLAMCNLVRPPLPWLDEIAWMTDHSHGRGFPASVRKLALAATVYNLWIERN</sequence>
<reference evidence="3" key="1">
    <citation type="submission" date="2016-04" db="EMBL/GenBank/DDBJ databases">
        <title>Cephalotus genome sequencing.</title>
        <authorList>
            <person name="Fukushima K."/>
            <person name="Hasebe M."/>
            <person name="Fang X."/>
        </authorList>
    </citation>
    <scope>NUCLEOTIDE SEQUENCE [LARGE SCALE GENOMIC DNA]</scope>
    <source>
        <strain evidence="3">cv. St1</strain>
    </source>
</reference>
<gene>
    <name evidence="2" type="ORF">CFOL_v3_36484</name>
</gene>
<protein>
    <submittedName>
        <fullName evidence="2">Zf-RVT domain-containing protein</fullName>
    </submittedName>
</protein>
<dbReference type="Proteomes" id="UP000187406">
    <property type="component" value="Unassembled WGS sequence"/>
</dbReference>
<proteinExistence type="predicted"/>
<evidence type="ECO:0000313" key="2">
    <source>
        <dbReference type="EMBL" id="GAV93106.1"/>
    </source>
</evidence>
<evidence type="ECO:0000313" key="3">
    <source>
        <dbReference type="Proteomes" id="UP000187406"/>
    </source>
</evidence>
<feature type="non-terminal residue" evidence="2">
    <location>
        <position position="1"/>
    </location>
</feature>
<evidence type="ECO:0000259" key="1">
    <source>
        <dbReference type="Pfam" id="PF13966"/>
    </source>
</evidence>
<dbReference type="EMBL" id="BDDD01015365">
    <property type="protein sequence ID" value="GAV93106.1"/>
    <property type="molecule type" value="Genomic_DNA"/>
</dbReference>
<dbReference type="Pfam" id="PF13966">
    <property type="entry name" value="zf-RVT"/>
    <property type="match status" value="1"/>
</dbReference>
<organism evidence="2 3">
    <name type="scientific">Cephalotus follicularis</name>
    <name type="common">Albany pitcher plant</name>
    <dbReference type="NCBI Taxonomy" id="3775"/>
    <lineage>
        <taxon>Eukaryota</taxon>
        <taxon>Viridiplantae</taxon>
        <taxon>Streptophyta</taxon>
        <taxon>Embryophyta</taxon>
        <taxon>Tracheophyta</taxon>
        <taxon>Spermatophyta</taxon>
        <taxon>Magnoliopsida</taxon>
        <taxon>eudicotyledons</taxon>
        <taxon>Gunneridae</taxon>
        <taxon>Pentapetalae</taxon>
        <taxon>rosids</taxon>
        <taxon>fabids</taxon>
        <taxon>Oxalidales</taxon>
        <taxon>Cephalotaceae</taxon>
        <taxon>Cephalotus</taxon>
    </lineage>
</organism>
<name>A0A1Q3DKM5_CEPFO</name>